<evidence type="ECO:0000256" key="9">
    <source>
        <dbReference type="ARBA" id="ARBA00048090"/>
    </source>
</evidence>
<proteinExistence type="inferred from homology"/>
<keyword evidence="4 10" id="KW-0808">Transferase</keyword>
<comment type="catalytic activity">
    <reaction evidence="9 10">
        <text>D-gluconate + ATP = 6-phospho-D-gluconate + ADP + H(+)</text>
        <dbReference type="Rhea" id="RHEA:19433"/>
        <dbReference type="ChEBI" id="CHEBI:15378"/>
        <dbReference type="ChEBI" id="CHEBI:18391"/>
        <dbReference type="ChEBI" id="CHEBI:30616"/>
        <dbReference type="ChEBI" id="CHEBI:58759"/>
        <dbReference type="ChEBI" id="CHEBI:456216"/>
        <dbReference type="EC" id="2.7.1.12"/>
    </reaction>
</comment>
<sequence length="184" mass="19684">MEIPLNQSPEFAVKSPHAIRVVVMGVSGAGKSTIGTLVADAMNFPFVDADSLHPLENIRKMASGTPLTDEDRWPWLDLVGHELATTSGKGVVVACSALKRRYRDAIRAKAPDTIFLHLDGTLEVLSSRLEGRSGHFMPPNLLASQLEALEPMEADEAAVVVDISASMTEILDTAVVGIRAIAAK</sequence>
<keyword evidence="7 10" id="KW-0067">ATP-binding</keyword>
<comment type="pathway">
    <text evidence="1">Carbohydrate acid metabolism.</text>
</comment>
<evidence type="ECO:0000256" key="7">
    <source>
        <dbReference type="ARBA" id="ARBA00022840"/>
    </source>
</evidence>
<dbReference type="GO" id="GO:0005524">
    <property type="term" value="F:ATP binding"/>
    <property type="evidence" value="ECO:0007669"/>
    <property type="project" value="UniProtKB-KW"/>
</dbReference>
<evidence type="ECO:0000256" key="10">
    <source>
        <dbReference type="RuleBase" id="RU363066"/>
    </source>
</evidence>
<reference evidence="11 12" key="2">
    <citation type="journal article" date="2016" name="J. Biotechnol.">
        <title>Complete genome sequence of Arthrobacter alpinus ERGS4:06, a yellow pigmented bacterium tolerant to cold and radiations isolated from Sikkim Himalaya.</title>
        <authorList>
            <person name="Kumar R."/>
            <person name="Singh D."/>
            <person name="Swarnkar M.K."/>
            <person name="Singh A.K."/>
            <person name="Kumar S."/>
        </authorList>
    </citation>
    <scope>NUCLEOTIDE SEQUENCE [LARGE SCALE GENOMIC DNA]</scope>
    <source>
        <strain evidence="11 12">ERGS4:06</strain>
    </source>
</reference>
<gene>
    <name evidence="11" type="ORF">AS189_07560</name>
</gene>
<evidence type="ECO:0000256" key="2">
    <source>
        <dbReference type="ARBA" id="ARBA00008420"/>
    </source>
</evidence>
<evidence type="ECO:0000256" key="4">
    <source>
        <dbReference type="ARBA" id="ARBA00022679"/>
    </source>
</evidence>
<dbReference type="NCBIfam" id="TIGR01313">
    <property type="entry name" value="therm_gnt_kin"/>
    <property type="match status" value="1"/>
</dbReference>
<name>A0A0S2LY53_9MICC</name>
<dbReference type="Gene3D" id="3.40.50.300">
    <property type="entry name" value="P-loop containing nucleotide triphosphate hydrolases"/>
    <property type="match status" value="1"/>
</dbReference>
<dbReference type="SUPFAM" id="SSF52540">
    <property type="entry name" value="P-loop containing nucleoside triphosphate hydrolases"/>
    <property type="match status" value="1"/>
</dbReference>
<dbReference type="PANTHER" id="PTHR43442">
    <property type="entry name" value="GLUCONOKINASE-RELATED"/>
    <property type="match status" value="1"/>
</dbReference>
<protein>
    <recommendedName>
        <fullName evidence="3 10">Gluconokinase</fullName>
        <ecNumber evidence="3 10">2.7.1.12</ecNumber>
    </recommendedName>
</protein>
<evidence type="ECO:0000256" key="8">
    <source>
        <dbReference type="ARBA" id="ARBA00023064"/>
    </source>
</evidence>
<dbReference type="RefSeq" id="WP_062287088.1">
    <property type="nucleotide sequence ID" value="NZ_CP013200.1"/>
</dbReference>
<evidence type="ECO:0000256" key="1">
    <source>
        <dbReference type="ARBA" id="ARBA00004761"/>
    </source>
</evidence>
<evidence type="ECO:0000313" key="12">
    <source>
        <dbReference type="Proteomes" id="UP000059574"/>
    </source>
</evidence>
<dbReference type="Pfam" id="PF01202">
    <property type="entry name" value="SKI"/>
    <property type="match status" value="1"/>
</dbReference>
<dbReference type="Proteomes" id="UP000059574">
    <property type="component" value="Chromosome"/>
</dbReference>
<dbReference type="PANTHER" id="PTHR43442:SF3">
    <property type="entry name" value="GLUCONOKINASE-RELATED"/>
    <property type="match status" value="1"/>
</dbReference>
<dbReference type="FunFam" id="3.40.50.300:FF:000522">
    <property type="entry name" value="Gluconokinase"/>
    <property type="match status" value="1"/>
</dbReference>
<dbReference type="AlphaFoldDB" id="A0A0S2LY53"/>
<keyword evidence="8" id="KW-0311">Gluconate utilization</keyword>
<dbReference type="CDD" id="cd02021">
    <property type="entry name" value="GntK"/>
    <property type="match status" value="1"/>
</dbReference>
<keyword evidence="6 10" id="KW-0418">Kinase</keyword>
<evidence type="ECO:0000313" key="11">
    <source>
        <dbReference type="EMBL" id="ALO66372.1"/>
    </source>
</evidence>
<evidence type="ECO:0000256" key="5">
    <source>
        <dbReference type="ARBA" id="ARBA00022741"/>
    </source>
</evidence>
<dbReference type="EC" id="2.7.1.12" evidence="3 10"/>
<evidence type="ECO:0000256" key="3">
    <source>
        <dbReference type="ARBA" id="ARBA00012054"/>
    </source>
</evidence>
<dbReference type="OrthoDB" id="9795716at2"/>
<evidence type="ECO:0000256" key="6">
    <source>
        <dbReference type="ARBA" id="ARBA00022777"/>
    </source>
</evidence>
<dbReference type="EMBL" id="CP013200">
    <property type="protein sequence ID" value="ALO66372.1"/>
    <property type="molecule type" value="Genomic_DNA"/>
</dbReference>
<accession>A0A0S2LY53</accession>
<dbReference type="InterPro" id="IPR031322">
    <property type="entry name" value="Shikimate/glucono_kinase"/>
</dbReference>
<comment type="similarity">
    <text evidence="2 10">Belongs to the gluconokinase GntK/GntV family.</text>
</comment>
<organism evidence="11 12">
    <name type="scientific">Arthrobacter alpinus</name>
    <dbReference type="NCBI Taxonomy" id="656366"/>
    <lineage>
        <taxon>Bacteria</taxon>
        <taxon>Bacillati</taxon>
        <taxon>Actinomycetota</taxon>
        <taxon>Actinomycetes</taxon>
        <taxon>Micrococcales</taxon>
        <taxon>Micrococcaceae</taxon>
        <taxon>Arthrobacter</taxon>
    </lineage>
</organism>
<dbReference type="GO" id="GO:0046316">
    <property type="term" value="F:gluconokinase activity"/>
    <property type="evidence" value="ECO:0007669"/>
    <property type="project" value="UniProtKB-EC"/>
</dbReference>
<reference evidence="12" key="1">
    <citation type="submission" date="2015-11" db="EMBL/GenBank/DDBJ databases">
        <authorList>
            <person name="Kumar R."/>
            <person name="Singh D."/>
            <person name="Swarnkar M.K."/>
            <person name="Singh A.K."/>
            <person name="Kumar S."/>
        </authorList>
    </citation>
    <scope>NUCLEOTIDE SEQUENCE [LARGE SCALE GENOMIC DNA]</scope>
    <source>
        <strain evidence="12">ERGS4:06</strain>
    </source>
</reference>
<dbReference type="GO" id="GO:0019521">
    <property type="term" value="P:D-gluconate metabolic process"/>
    <property type="evidence" value="ECO:0007669"/>
    <property type="project" value="UniProtKB-KW"/>
</dbReference>
<keyword evidence="5 10" id="KW-0547">Nucleotide-binding</keyword>
<dbReference type="GO" id="GO:0005737">
    <property type="term" value="C:cytoplasm"/>
    <property type="evidence" value="ECO:0007669"/>
    <property type="project" value="TreeGrafter"/>
</dbReference>
<dbReference type="InterPro" id="IPR006001">
    <property type="entry name" value="Therm_gnt_kin"/>
</dbReference>
<dbReference type="InterPro" id="IPR027417">
    <property type="entry name" value="P-loop_NTPase"/>
</dbReference>